<dbReference type="CDD" id="cd02440">
    <property type="entry name" value="AdoMet_MTases"/>
    <property type="match status" value="1"/>
</dbReference>
<dbReference type="SUPFAM" id="SSF53335">
    <property type="entry name" value="S-adenosyl-L-methionine-dependent methyltransferases"/>
    <property type="match status" value="1"/>
</dbReference>
<dbReference type="InterPro" id="IPR029063">
    <property type="entry name" value="SAM-dependent_MTases_sf"/>
</dbReference>
<dbReference type="InterPro" id="IPR008471">
    <property type="entry name" value="MnmC-like_methylTransf"/>
</dbReference>
<name>A0ABR7M9R5_9BACT</name>
<organism evidence="2 3">
    <name type="scientific">Flavihumibacter stibioxidans</name>
    <dbReference type="NCBI Taxonomy" id="1834163"/>
    <lineage>
        <taxon>Bacteria</taxon>
        <taxon>Pseudomonadati</taxon>
        <taxon>Bacteroidota</taxon>
        <taxon>Chitinophagia</taxon>
        <taxon>Chitinophagales</taxon>
        <taxon>Chitinophagaceae</taxon>
        <taxon>Flavihumibacter</taxon>
    </lineage>
</organism>
<feature type="domain" description="MnmC-like methyltransferase" evidence="1">
    <location>
        <begin position="143"/>
        <end position="221"/>
    </location>
</feature>
<dbReference type="Pfam" id="PF05430">
    <property type="entry name" value="Methyltransf_30"/>
    <property type="match status" value="1"/>
</dbReference>
<dbReference type="Proteomes" id="UP000765802">
    <property type="component" value="Unassembled WGS sequence"/>
</dbReference>
<dbReference type="PANTHER" id="PTHR39963:SF1">
    <property type="entry name" value="MNMC-LIKE METHYLTRANSFERASE DOMAIN-CONTAINING PROTEIN"/>
    <property type="match status" value="1"/>
</dbReference>
<proteinExistence type="predicted"/>
<dbReference type="PANTHER" id="PTHR39963">
    <property type="entry name" value="SLL0983 PROTEIN"/>
    <property type="match status" value="1"/>
</dbReference>
<protein>
    <recommendedName>
        <fullName evidence="1">MnmC-like methyltransferase domain-containing protein</fullName>
    </recommendedName>
</protein>
<accession>A0ABR7M9R5</accession>
<evidence type="ECO:0000313" key="2">
    <source>
        <dbReference type="EMBL" id="MBC6491787.1"/>
    </source>
</evidence>
<keyword evidence="3" id="KW-1185">Reference proteome</keyword>
<sequence length="232" mass="26162">MERILQATSDGSHTIAIPSMEVTYHSKHGAIQESMHVFIEAGWKQKVTRPDESINILEIGFGTGLNALLTLMEATTQTVWYESLEAYPIDLQTAGQLNYCQLLHRPDLQHTFLEMHTGEWNKPLAIAPNFTLCKRHTKLQDYQQHDKKFDLVYFDAFAPKVQPELWSTEIFQKIFNLLKPGATLVTYCSKGEVRRALKAAGFMVEKIPGPPGKREMVRARKAATTNAGQSSA</sequence>
<reference evidence="2 3" key="1">
    <citation type="submission" date="2016-07" db="EMBL/GenBank/DDBJ databases">
        <title>Genome analysis of Flavihumibacter stibioxidans YS-17.</title>
        <authorList>
            <person name="Shi K."/>
            <person name="Han Y."/>
            <person name="Wang G."/>
        </authorList>
    </citation>
    <scope>NUCLEOTIDE SEQUENCE [LARGE SCALE GENOMIC DNA]</scope>
    <source>
        <strain evidence="2 3">YS-17</strain>
    </source>
</reference>
<dbReference type="EMBL" id="MBUA01000023">
    <property type="protein sequence ID" value="MBC6491787.1"/>
    <property type="molecule type" value="Genomic_DNA"/>
</dbReference>
<evidence type="ECO:0000313" key="3">
    <source>
        <dbReference type="Proteomes" id="UP000765802"/>
    </source>
</evidence>
<comment type="caution">
    <text evidence="2">The sequence shown here is derived from an EMBL/GenBank/DDBJ whole genome shotgun (WGS) entry which is preliminary data.</text>
</comment>
<evidence type="ECO:0000259" key="1">
    <source>
        <dbReference type="Pfam" id="PF05430"/>
    </source>
</evidence>
<dbReference type="Gene3D" id="3.40.50.150">
    <property type="entry name" value="Vaccinia Virus protein VP39"/>
    <property type="match status" value="1"/>
</dbReference>
<dbReference type="RefSeq" id="WP_187257106.1">
    <property type="nucleotide sequence ID" value="NZ_JBHULF010000007.1"/>
</dbReference>
<gene>
    <name evidence="2" type="ORF">BC349_12060</name>
</gene>
<dbReference type="InterPro" id="IPR047785">
    <property type="entry name" value="tRNA_MNMC2"/>
</dbReference>
<dbReference type="NCBIfam" id="NF033855">
    <property type="entry name" value="tRNA_MNMC2"/>
    <property type="match status" value="1"/>
</dbReference>